<sequence>MEIIVNGESQMLKEGCYLRELLAQQGWEDHHFAVSINGKIAPRALYDTIELKEGDSIDFILPMQGG</sequence>
<dbReference type="SUPFAM" id="SSF54285">
    <property type="entry name" value="MoaD/ThiS"/>
    <property type="match status" value="1"/>
</dbReference>
<dbReference type="InterPro" id="IPR003749">
    <property type="entry name" value="ThiS/MoaD-like"/>
</dbReference>
<dbReference type="PANTHER" id="PTHR34472:SF1">
    <property type="entry name" value="SULFUR CARRIER PROTEIN THIS"/>
    <property type="match status" value="1"/>
</dbReference>
<evidence type="ECO:0000313" key="2">
    <source>
        <dbReference type="Proteomes" id="UP000185544"/>
    </source>
</evidence>
<name>A0A1L6MW49_9BACT</name>
<dbReference type="NCBIfam" id="TIGR01683">
    <property type="entry name" value="thiS"/>
    <property type="match status" value="1"/>
</dbReference>
<organism evidence="1 2">
    <name type="scientific">Pajaroellobacter abortibovis</name>
    <dbReference type="NCBI Taxonomy" id="1882918"/>
    <lineage>
        <taxon>Bacteria</taxon>
        <taxon>Pseudomonadati</taxon>
        <taxon>Myxococcota</taxon>
        <taxon>Polyangia</taxon>
        <taxon>Polyangiales</taxon>
        <taxon>Polyangiaceae</taxon>
    </lineage>
</organism>
<dbReference type="STRING" id="1882918.BCY86_02945"/>
<proteinExistence type="predicted"/>
<dbReference type="EMBL" id="CP016908">
    <property type="protein sequence ID" value="APR99746.1"/>
    <property type="molecule type" value="Genomic_DNA"/>
</dbReference>
<dbReference type="KEGG" id="pabo:BCY86_02945"/>
<gene>
    <name evidence="1" type="ORF">BCY86_02945</name>
</gene>
<dbReference type="Gene3D" id="3.10.20.30">
    <property type="match status" value="1"/>
</dbReference>
<dbReference type="InterPro" id="IPR012675">
    <property type="entry name" value="Beta-grasp_dom_sf"/>
</dbReference>
<dbReference type="Pfam" id="PF02597">
    <property type="entry name" value="ThiS"/>
    <property type="match status" value="1"/>
</dbReference>
<evidence type="ECO:0000313" key="1">
    <source>
        <dbReference type="EMBL" id="APR99746.1"/>
    </source>
</evidence>
<protein>
    <submittedName>
        <fullName evidence="1">Thiamine biosynthesis protein ThiS</fullName>
    </submittedName>
</protein>
<dbReference type="CDD" id="cd00565">
    <property type="entry name" value="Ubl_ThiS"/>
    <property type="match status" value="1"/>
</dbReference>
<dbReference type="AlphaFoldDB" id="A0A1L6MW49"/>
<dbReference type="PANTHER" id="PTHR34472">
    <property type="entry name" value="SULFUR CARRIER PROTEIN THIS"/>
    <property type="match status" value="1"/>
</dbReference>
<reference evidence="1 2" key="1">
    <citation type="submission" date="2016-08" db="EMBL/GenBank/DDBJ databases">
        <title>Identification and validation of antigenic proteins from Pajaroellobacter abortibovis using de-novo genome sequence assembly and reverse vaccinology.</title>
        <authorList>
            <person name="Welly B.T."/>
            <person name="Miller M.R."/>
            <person name="Stott J.L."/>
            <person name="Blanchard M.T."/>
            <person name="Islas-Trejo A.D."/>
            <person name="O'Rourke S.M."/>
            <person name="Young A.E."/>
            <person name="Medrano J.F."/>
            <person name="Van Eenennaam A.L."/>
        </authorList>
    </citation>
    <scope>NUCLEOTIDE SEQUENCE [LARGE SCALE GENOMIC DNA]</scope>
    <source>
        <strain evidence="1 2">BTF92-0548A/99-0131</strain>
    </source>
</reference>
<dbReference type="InterPro" id="IPR010035">
    <property type="entry name" value="Thi_S"/>
</dbReference>
<dbReference type="Proteomes" id="UP000185544">
    <property type="component" value="Chromosome"/>
</dbReference>
<dbReference type="RefSeq" id="WP_075276393.1">
    <property type="nucleotide sequence ID" value="NZ_CP016908.1"/>
</dbReference>
<accession>A0A1L6MW49</accession>
<dbReference type="InterPro" id="IPR016155">
    <property type="entry name" value="Mopterin_synth/thiamin_S_b"/>
</dbReference>
<keyword evidence="2" id="KW-1185">Reference proteome</keyword>